<dbReference type="AlphaFoldDB" id="A0A517RIM4"/>
<dbReference type="EMBL" id="CP036269">
    <property type="protein sequence ID" value="QDT43728.1"/>
    <property type="molecule type" value="Genomic_DNA"/>
</dbReference>
<evidence type="ECO:0008006" key="3">
    <source>
        <dbReference type="Google" id="ProtNLM"/>
    </source>
</evidence>
<dbReference type="Pfam" id="PF08907">
    <property type="entry name" value="DUF1853"/>
    <property type="match status" value="1"/>
</dbReference>
<dbReference type="OrthoDB" id="378654at2"/>
<name>A0A517RIM4_9PLAN</name>
<dbReference type="Proteomes" id="UP000317171">
    <property type="component" value="Chromosome"/>
</dbReference>
<dbReference type="InterPro" id="IPR015003">
    <property type="entry name" value="DUF1853"/>
</dbReference>
<keyword evidence="2" id="KW-1185">Reference proteome</keyword>
<reference evidence="1 2" key="1">
    <citation type="submission" date="2019-02" db="EMBL/GenBank/DDBJ databases">
        <title>Deep-cultivation of Planctomycetes and their phenomic and genomic characterization uncovers novel biology.</title>
        <authorList>
            <person name="Wiegand S."/>
            <person name="Jogler M."/>
            <person name="Boedeker C."/>
            <person name="Pinto D."/>
            <person name="Vollmers J."/>
            <person name="Rivas-Marin E."/>
            <person name="Kohn T."/>
            <person name="Peeters S.H."/>
            <person name="Heuer A."/>
            <person name="Rast P."/>
            <person name="Oberbeckmann S."/>
            <person name="Bunk B."/>
            <person name="Jeske O."/>
            <person name="Meyerdierks A."/>
            <person name="Storesund J.E."/>
            <person name="Kallscheuer N."/>
            <person name="Luecker S."/>
            <person name="Lage O.M."/>
            <person name="Pohl T."/>
            <person name="Merkel B.J."/>
            <person name="Hornburger P."/>
            <person name="Mueller R.-W."/>
            <person name="Bruemmer F."/>
            <person name="Labrenz M."/>
            <person name="Spormann A.M."/>
            <person name="Op den Camp H."/>
            <person name="Overmann J."/>
            <person name="Amann R."/>
            <person name="Jetten M.S.M."/>
            <person name="Mascher T."/>
            <person name="Medema M.H."/>
            <person name="Devos D.P."/>
            <person name="Kaster A.-K."/>
            <person name="Ovreas L."/>
            <person name="Rohde M."/>
            <person name="Galperin M.Y."/>
            <person name="Jogler C."/>
        </authorList>
    </citation>
    <scope>NUCLEOTIDE SEQUENCE [LARGE SCALE GENOMIC DNA]</scope>
    <source>
        <strain evidence="1 2">Pan241w</strain>
    </source>
</reference>
<proteinExistence type="predicted"/>
<gene>
    <name evidence="1" type="ORF">Pan241w_38320</name>
</gene>
<evidence type="ECO:0000313" key="1">
    <source>
        <dbReference type="EMBL" id="QDT43728.1"/>
    </source>
</evidence>
<sequence length="294" mass="34661">MQHDPKMAQSNNLSEPQALRDLKWAITSPSLILESLKEEHHSEVPDFQVIDVPHLENYLTPYSRFRIGTYFEGLVLYWLEHIRRLKIIARHQQIFEENQTIGEIDILFEDEAGVVNHWEIAVKFYLFDPGDNETGSHFVGPNVKDTFEKKMRRLFDFQLPLSQTHFPEVDRRQAFVKGMIFYHPDHSSPKQLPEKLSPRHERGSWLHLSALSRLTAQHGELRFLIREKPDWLSAALCSKSDDRLLNFKELQQQLETHFQHKQRPILISALTCQQSVYREVDRVFIVSESWPWIG</sequence>
<organism evidence="1 2">
    <name type="scientific">Gimesia alba</name>
    <dbReference type="NCBI Taxonomy" id="2527973"/>
    <lineage>
        <taxon>Bacteria</taxon>
        <taxon>Pseudomonadati</taxon>
        <taxon>Planctomycetota</taxon>
        <taxon>Planctomycetia</taxon>
        <taxon>Planctomycetales</taxon>
        <taxon>Planctomycetaceae</taxon>
        <taxon>Gimesia</taxon>
    </lineage>
</organism>
<dbReference type="KEGG" id="gaz:Pan241w_38320"/>
<protein>
    <recommendedName>
        <fullName evidence="3">DUF1853 domain-containing protein</fullName>
    </recommendedName>
</protein>
<accession>A0A517RIM4</accession>
<evidence type="ECO:0000313" key="2">
    <source>
        <dbReference type="Proteomes" id="UP000317171"/>
    </source>
</evidence>